<feature type="region of interest" description="Disordered" evidence="8">
    <location>
        <begin position="265"/>
        <end position="296"/>
    </location>
</feature>
<keyword evidence="6 9" id="KW-0472">Membrane</keyword>
<evidence type="ECO:0000256" key="8">
    <source>
        <dbReference type="SAM" id="MobiDB-lite"/>
    </source>
</evidence>
<dbReference type="Pfam" id="PF00520">
    <property type="entry name" value="Ion_trans"/>
    <property type="match status" value="1"/>
</dbReference>
<feature type="compositionally biased region" description="Low complexity" evidence="8">
    <location>
        <begin position="268"/>
        <end position="279"/>
    </location>
</feature>
<proteinExistence type="predicted"/>
<organism evidence="11 12">
    <name type="scientific">Elysia crispata</name>
    <name type="common">lettuce slug</name>
    <dbReference type="NCBI Taxonomy" id="231223"/>
    <lineage>
        <taxon>Eukaryota</taxon>
        <taxon>Metazoa</taxon>
        <taxon>Spiralia</taxon>
        <taxon>Lophotrochozoa</taxon>
        <taxon>Mollusca</taxon>
        <taxon>Gastropoda</taxon>
        <taxon>Heterobranchia</taxon>
        <taxon>Euthyneura</taxon>
        <taxon>Panpulmonata</taxon>
        <taxon>Sacoglossa</taxon>
        <taxon>Placobranchoidea</taxon>
        <taxon>Plakobranchidae</taxon>
        <taxon>Elysia</taxon>
    </lineage>
</organism>
<dbReference type="PANTHER" id="PTHR10117:SF54">
    <property type="entry name" value="TRANSIENT RECEPTOR POTENTIAL-GAMMA PROTEIN"/>
    <property type="match status" value="1"/>
</dbReference>
<feature type="compositionally biased region" description="Low complexity" evidence="8">
    <location>
        <begin position="1292"/>
        <end position="1302"/>
    </location>
</feature>
<dbReference type="EMBL" id="JAWDGP010001775">
    <property type="protein sequence ID" value="KAK3788247.1"/>
    <property type="molecule type" value="Genomic_DNA"/>
</dbReference>
<feature type="compositionally biased region" description="Polar residues" evidence="8">
    <location>
        <begin position="280"/>
        <end position="290"/>
    </location>
</feature>
<feature type="region of interest" description="Disordered" evidence="8">
    <location>
        <begin position="1026"/>
        <end position="1139"/>
    </location>
</feature>
<name>A0AAE1AK58_9GAST</name>
<evidence type="ECO:0000256" key="6">
    <source>
        <dbReference type="ARBA" id="ARBA00023136"/>
    </source>
</evidence>
<comment type="subcellular location">
    <subcellularLocation>
        <location evidence="1">Membrane</location>
        <topology evidence="1">Multi-pass membrane protein</topology>
    </subcellularLocation>
</comment>
<accession>A0AAE1AK58</accession>
<feature type="compositionally biased region" description="Basic residues" evidence="8">
    <location>
        <begin position="1351"/>
        <end position="1360"/>
    </location>
</feature>
<dbReference type="GO" id="GO:0005886">
    <property type="term" value="C:plasma membrane"/>
    <property type="evidence" value="ECO:0007669"/>
    <property type="project" value="TreeGrafter"/>
</dbReference>
<dbReference type="GO" id="GO:0034703">
    <property type="term" value="C:cation channel complex"/>
    <property type="evidence" value="ECO:0007669"/>
    <property type="project" value="TreeGrafter"/>
</dbReference>
<evidence type="ECO:0000256" key="5">
    <source>
        <dbReference type="ARBA" id="ARBA00023065"/>
    </source>
</evidence>
<feature type="compositionally biased region" description="Low complexity" evidence="8">
    <location>
        <begin position="659"/>
        <end position="671"/>
    </location>
</feature>
<gene>
    <name evidence="11" type="ORF">RRG08_029043</name>
</gene>
<dbReference type="Proteomes" id="UP001283361">
    <property type="component" value="Unassembled WGS sequence"/>
</dbReference>
<evidence type="ECO:0000256" key="1">
    <source>
        <dbReference type="ARBA" id="ARBA00004141"/>
    </source>
</evidence>
<feature type="region of interest" description="Disordered" evidence="8">
    <location>
        <begin position="912"/>
        <end position="944"/>
    </location>
</feature>
<feature type="compositionally biased region" description="Polar residues" evidence="8">
    <location>
        <begin position="1158"/>
        <end position="1169"/>
    </location>
</feature>
<evidence type="ECO:0000256" key="2">
    <source>
        <dbReference type="ARBA" id="ARBA00022448"/>
    </source>
</evidence>
<dbReference type="PANTHER" id="PTHR10117">
    <property type="entry name" value="TRANSIENT RECEPTOR POTENTIAL CHANNEL"/>
    <property type="match status" value="1"/>
</dbReference>
<keyword evidence="5" id="KW-0406">Ion transport</keyword>
<feature type="transmembrane region" description="Helical" evidence="9">
    <location>
        <begin position="12"/>
        <end position="33"/>
    </location>
</feature>
<evidence type="ECO:0000256" key="9">
    <source>
        <dbReference type="SAM" id="Phobius"/>
    </source>
</evidence>
<feature type="compositionally biased region" description="Polar residues" evidence="8">
    <location>
        <begin position="1026"/>
        <end position="1065"/>
    </location>
</feature>
<evidence type="ECO:0000313" key="12">
    <source>
        <dbReference type="Proteomes" id="UP001283361"/>
    </source>
</evidence>
<feature type="region of interest" description="Disordered" evidence="8">
    <location>
        <begin position="957"/>
        <end position="985"/>
    </location>
</feature>
<feature type="region of interest" description="Disordered" evidence="8">
    <location>
        <begin position="1153"/>
        <end position="1173"/>
    </location>
</feature>
<feature type="compositionally biased region" description="Polar residues" evidence="8">
    <location>
        <begin position="399"/>
        <end position="417"/>
    </location>
</feature>
<evidence type="ECO:0000256" key="4">
    <source>
        <dbReference type="ARBA" id="ARBA00022989"/>
    </source>
</evidence>
<feature type="transmembrane region" description="Helical" evidence="9">
    <location>
        <begin position="102"/>
        <end position="123"/>
    </location>
</feature>
<keyword evidence="7" id="KW-0407">Ion channel</keyword>
<keyword evidence="2" id="KW-0813">Transport</keyword>
<feature type="compositionally biased region" description="Polar residues" evidence="8">
    <location>
        <begin position="756"/>
        <end position="768"/>
    </location>
</feature>
<feature type="compositionally biased region" description="Polar residues" evidence="8">
    <location>
        <begin position="606"/>
        <end position="624"/>
    </location>
</feature>
<dbReference type="GO" id="GO:0015279">
    <property type="term" value="F:store-operated calcium channel activity"/>
    <property type="evidence" value="ECO:0007669"/>
    <property type="project" value="TreeGrafter"/>
</dbReference>
<evidence type="ECO:0000259" key="10">
    <source>
        <dbReference type="Pfam" id="PF00520"/>
    </source>
</evidence>
<feature type="region of interest" description="Disordered" evidence="8">
    <location>
        <begin position="329"/>
        <end position="472"/>
    </location>
</feature>
<dbReference type="GO" id="GO:0051480">
    <property type="term" value="P:regulation of cytosolic calcium ion concentration"/>
    <property type="evidence" value="ECO:0007669"/>
    <property type="project" value="TreeGrafter"/>
</dbReference>
<protein>
    <recommendedName>
        <fullName evidence="10">Ion transport domain-containing protein</fullName>
    </recommendedName>
</protein>
<feature type="region of interest" description="Disordered" evidence="8">
    <location>
        <begin position="749"/>
        <end position="800"/>
    </location>
</feature>
<dbReference type="InterPro" id="IPR002153">
    <property type="entry name" value="TRPC_channel"/>
</dbReference>
<dbReference type="InterPro" id="IPR005821">
    <property type="entry name" value="Ion_trans_dom"/>
</dbReference>
<keyword evidence="12" id="KW-1185">Reference proteome</keyword>
<evidence type="ECO:0000313" key="11">
    <source>
        <dbReference type="EMBL" id="KAK3788247.1"/>
    </source>
</evidence>
<feature type="compositionally biased region" description="Basic and acidic residues" evidence="8">
    <location>
        <begin position="330"/>
        <end position="343"/>
    </location>
</feature>
<feature type="compositionally biased region" description="Acidic residues" evidence="8">
    <location>
        <begin position="1068"/>
        <end position="1077"/>
    </location>
</feature>
<feature type="compositionally biased region" description="Polar residues" evidence="8">
    <location>
        <begin position="918"/>
        <end position="943"/>
    </location>
</feature>
<feature type="compositionally biased region" description="Polar residues" evidence="8">
    <location>
        <begin position="787"/>
        <end position="796"/>
    </location>
</feature>
<sequence length="1360" mass="149618">MFGYINQDVAKFIFIYFTVMIAFICGLTSLYSISNNEHFSGLSDTTGTLFWAAFGMGNSKAPQIVDSPSAGMQQGHDKRVGDEEFKSAPESEVLAMVEVVGYMLYGVYILGAVVVLINMLIAMMSNTFEEIQKSEDSEWKFARAKLWISFIEQGTTLPIPFNIIPTPKSILKLFRWFRTCVNCSSTSRPQDSDTTEKYELEYKAIMHRVVLRYIHKMKFEKKGDSLKDDILDTREEVVYQLHSMYGRLSNRLELLERDLYNIGLSKTSPGGMSRRSSPGLTYSRSVSSHMPGSRDRNQTLRAADSDLSLHHAPDGLDILFNRRSRYRIRSAQDPRERPTRVSVKENSAPPGGAPERPSLDSSQDIAADPVLEDHPTKGENCAGKTNLSDGDKQSRRPGNVQQPQLAPATVSSALTDASSRKESLASMVSQALSDPEHTVMRRGGSIRLRSDREDRFDSYSPRPGSERRRRRTDAFRDSWRVDTFAPTTGSHRLSQGVIKESSMEDQLTTGDRETSFCGSRGKMAYSPLPRGSGKRRETYNHPNIDAPFGFPHRESTTSNTFEEYHEARPQSRDTIQGLILDVQQVPFTHLNSKDGDERWVVGEDFSGSQGSVFMPSTTAGPSGSSRKHERQNSLSPVSTIGKLAAAATARIFPADVKGQQQENHNSSQEQHISSRQAQPVSISVSSCSESARQQQQPAGGRTDAVSLPQPCPTTIVTISGSLSTAAHNAMNSAIYPALYSSNTNIAANSSQASSNGLMKNSPSVTSTANDKDLLIGPDLHRGRHNTVSRNSDNEGNSLDDRNAATMLSQTQPEGTKSSICVSGQSSGQRCTDYTCLRCRATELEPLCLAQTECSPYPFPPDLKVGHVNQVYMPESPLSPIYSTGNDVYDALNHIETPRQHYNQKNNHIYGGGIVKPTCSGNSGSQRSRHSTGNSRDTNQSHLRPNQVHFDQFQVDENMPVSNNGTRQNTSDAGKAISKSQSSPATDKLLLCEHHSRAAGNVRNDESASKYNTDRLAHHNSNSRYNNFVLTSVPSNNPNHPTGLPTLSINPEEQYFSDGNQDTRTQPVVDDDNSDIDESQNRRSDDAIERHHSDSQQHQKAVGRYRKRGTAGPPYLHPTSFPDSAPGKQKSSPQHNSGRDSLLVSAGQKYVLQPAKTHIQGNTNTSSYQEGSRVIPEPQRLCSIPLDLQRTRKLSHLNPSQQQTQRVFEQDDQKLEESASFFLSDPNSVPPSPEVGVSTAAAMFIPAMATNLLPFPVPIQSSIAFSHKPVTKQQARHLAGDPDSGTECDKTAADSAGTAAAAAPRKKKTSLVALVRGRRSDKGKSKGLSHSKHNRSLSLNRSTGSGHGKVVMLKHQRSKEI</sequence>
<keyword evidence="3 9" id="KW-0812">Transmembrane</keyword>
<feature type="domain" description="Ion transport" evidence="10">
    <location>
        <begin position="7"/>
        <end position="135"/>
    </location>
</feature>
<dbReference type="PRINTS" id="PR01097">
    <property type="entry name" value="TRNSRECEPTRP"/>
</dbReference>
<feature type="region of interest" description="Disordered" evidence="8">
    <location>
        <begin position="656"/>
        <end position="707"/>
    </location>
</feature>
<feature type="region of interest" description="Disordered" evidence="8">
    <location>
        <begin position="598"/>
        <end position="636"/>
    </location>
</feature>
<dbReference type="GO" id="GO:0070679">
    <property type="term" value="F:inositol 1,4,5 trisphosphate binding"/>
    <property type="evidence" value="ECO:0007669"/>
    <property type="project" value="TreeGrafter"/>
</dbReference>
<feature type="compositionally biased region" description="Polar residues" evidence="8">
    <location>
        <begin position="959"/>
        <end position="984"/>
    </location>
</feature>
<feature type="compositionally biased region" description="Low complexity" evidence="8">
    <location>
        <begin position="681"/>
        <end position="690"/>
    </location>
</feature>
<feature type="compositionally biased region" description="Basic residues" evidence="8">
    <location>
        <begin position="1324"/>
        <end position="1334"/>
    </location>
</feature>
<comment type="caution">
    <text evidence="11">The sequence shown here is derived from an EMBL/GenBank/DDBJ whole genome shotgun (WGS) entry which is preliminary data.</text>
</comment>
<feature type="region of interest" description="Disordered" evidence="8">
    <location>
        <begin position="1272"/>
        <end position="1360"/>
    </location>
</feature>
<feature type="region of interest" description="Disordered" evidence="8">
    <location>
        <begin position="500"/>
        <end position="536"/>
    </location>
</feature>
<evidence type="ECO:0000256" key="3">
    <source>
        <dbReference type="ARBA" id="ARBA00022692"/>
    </source>
</evidence>
<feature type="compositionally biased region" description="Basic and acidic residues" evidence="8">
    <location>
        <begin position="448"/>
        <end position="457"/>
    </location>
</feature>
<evidence type="ECO:0000256" key="7">
    <source>
        <dbReference type="ARBA" id="ARBA00023303"/>
    </source>
</evidence>
<reference evidence="11" key="1">
    <citation type="journal article" date="2023" name="G3 (Bethesda)">
        <title>A reference genome for the long-term kleptoplast-retaining sea slug Elysia crispata morphotype clarki.</title>
        <authorList>
            <person name="Eastman K.E."/>
            <person name="Pendleton A.L."/>
            <person name="Shaikh M.A."/>
            <person name="Suttiyut T."/>
            <person name="Ogas R."/>
            <person name="Tomko P."/>
            <person name="Gavelis G."/>
            <person name="Widhalm J.R."/>
            <person name="Wisecaver J.H."/>
        </authorList>
    </citation>
    <scope>NUCLEOTIDE SEQUENCE</scope>
    <source>
        <strain evidence="11">ECLA1</strain>
    </source>
</reference>
<keyword evidence="4 9" id="KW-1133">Transmembrane helix</keyword>
<feature type="compositionally biased region" description="Basic and acidic residues" evidence="8">
    <location>
        <begin position="1078"/>
        <end position="1096"/>
    </location>
</feature>